<evidence type="ECO:0000313" key="3">
    <source>
        <dbReference type="Proteomes" id="UP000238479"/>
    </source>
</evidence>
<feature type="domain" description="Glyoxal oxidase N-terminal" evidence="1">
    <location>
        <begin position="112"/>
        <end position="192"/>
    </location>
</feature>
<dbReference type="InterPro" id="IPR009880">
    <property type="entry name" value="Glyoxal_oxidase_N"/>
</dbReference>
<dbReference type="Gene3D" id="2.130.10.80">
    <property type="entry name" value="Galactose oxidase/kelch, beta-propeller"/>
    <property type="match status" value="1"/>
</dbReference>
<name>A0A2P6PZ07_ROSCH</name>
<comment type="caution">
    <text evidence="2">The sequence shown here is derived from an EMBL/GenBank/DDBJ whole genome shotgun (WGS) entry which is preliminary data.</text>
</comment>
<proteinExistence type="predicted"/>
<dbReference type="Gramene" id="PRQ27153">
    <property type="protein sequence ID" value="PRQ27153"/>
    <property type="gene ID" value="RchiOBHm_Chr6g0302271"/>
</dbReference>
<dbReference type="AlphaFoldDB" id="A0A2P6PZ07"/>
<dbReference type="InterPro" id="IPR037293">
    <property type="entry name" value="Gal_Oxidase_central_sf"/>
</dbReference>
<dbReference type="STRING" id="74649.A0A2P6PZ07"/>
<dbReference type="PANTHER" id="PTHR32208:SF62">
    <property type="entry name" value="OXIDASE, PUTATIVE, EXPRESSED-RELATED"/>
    <property type="match status" value="1"/>
</dbReference>
<dbReference type="Pfam" id="PF07250">
    <property type="entry name" value="Glyoxal_oxid_N"/>
    <property type="match status" value="1"/>
</dbReference>
<dbReference type="EMBL" id="PDCK01000044">
    <property type="protein sequence ID" value="PRQ27153.1"/>
    <property type="molecule type" value="Genomic_DNA"/>
</dbReference>
<organism evidence="2 3">
    <name type="scientific">Rosa chinensis</name>
    <name type="common">China rose</name>
    <dbReference type="NCBI Taxonomy" id="74649"/>
    <lineage>
        <taxon>Eukaryota</taxon>
        <taxon>Viridiplantae</taxon>
        <taxon>Streptophyta</taxon>
        <taxon>Embryophyta</taxon>
        <taxon>Tracheophyta</taxon>
        <taxon>Spermatophyta</taxon>
        <taxon>Magnoliopsida</taxon>
        <taxon>eudicotyledons</taxon>
        <taxon>Gunneridae</taxon>
        <taxon>Pentapetalae</taxon>
        <taxon>rosids</taxon>
        <taxon>fabids</taxon>
        <taxon>Rosales</taxon>
        <taxon>Rosaceae</taxon>
        <taxon>Rosoideae</taxon>
        <taxon>Rosoideae incertae sedis</taxon>
        <taxon>Rosa</taxon>
    </lineage>
</organism>
<evidence type="ECO:0000259" key="1">
    <source>
        <dbReference type="Pfam" id="PF07250"/>
    </source>
</evidence>
<reference evidence="2 3" key="1">
    <citation type="journal article" date="2018" name="Nat. Genet.">
        <title>The Rosa genome provides new insights in the design of modern roses.</title>
        <authorList>
            <person name="Bendahmane M."/>
        </authorList>
    </citation>
    <scope>NUCLEOTIDE SEQUENCE [LARGE SCALE GENOMIC DNA]</scope>
    <source>
        <strain evidence="3">cv. Old Blush</strain>
    </source>
</reference>
<dbReference type="PANTHER" id="PTHR32208">
    <property type="entry name" value="SECRETED PROTEIN-RELATED"/>
    <property type="match status" value="1"/>
</dbReference>
<sequence length="192" mass="21851">MFYHQYHVFMFYRGCILVHQWSFGVWLIFLAPIHIYSSLCHCCEVLFVALSLDLKSWICSALETNPQTTQNKQLIMQPTLVLAFLFSSHFLLSEAAGGQWQLLQESIGISAMHMQLLHTDHVVIFDRTNFGVSKLSLPDGKCRFDPDDTALIIDCSTHSAEYDVANNSIRPLMVQTDVWCSSESAMLDSRLV</sequence>
<dbReference type="Proteomes" id="UP000238479">
    <property type="component" value="Chromosome 6"/>
</dbReference>
<accession>A0A2P6PZ07</accession>
<protein>
    <submittedName>
        <fullName evidence="2">Putative galactose oxidase, beta-propeller</fullName>
    </submittedName>
</protein>
<gene>
    <name evidence="2" type="ORF">RchiOBHm_Chr6g0302271</name>
</gene>
<keyword evidence="3" id="KW-1185">Reference proteome</keyword>
<evidence type="ECO:0000313" key="2">
    <source>
        <dbReference type="EMBL" id="PRQ27153.1"/>
    </source>
</evidence>